<dbReference type="AlphaFoldDB" id="A0AAU7U7H2"/>
<gene>
    <name evidence="1" type="ORF">ABOD76_13960</name>
</gene>
<dbReference type="EMBL" id="CP158299">
    <property type="protein sequence ID" value="XBV84543.1"/>
    <property type="molecule type" value="Genomic_DNA"/>
</dbReference>
<reference evidence="1" key="1">
    <citation type="submission" date="2024-06" db="EMBL/GenBank/DDBJ databases">
        <title>Draft Genome Sequence of Deinococcus sonorensis Type Strain KR-87, a Biofilm Producing Representative of the Genus Deinococcus.</title>
        <authorList>
            <person name="Boren L.S."/>
            <person name="Grosso R.A."/>
            <person name="Hugenberg-Cox A.N."/>
            <person name="Hill J.T.E."/>
            <person name="Albert C.M."/>
            <person name="Tuohy J.M."/>
        </authorList>
    </citation>
    <scope>NUCLEOTIDE SEQUENCE</scope>
    <source>
        <strain evidence="1">KR-87</strain>
    </source>
</reference>
<proteinExistence type="predicted"/>
<sequence length="105" mass="11552">MTTMSNPTATYKVREALKFAQQRAAKRGRTQQVELPNDLFIRIAPGGRRFLLFQLEGEPTMEAAEAIAAVLDLHNPSYGWHQGQTLRSLTVVEEGAGEAPTPATE</sequence>
<dbReference type="RefSeq" id="WP_350242580.1">
    <property type="nucleotide sequence ID" value="NZ_CP158299.1"/>
</dbReference>
<dbReference type="KEGG" id="dsc:ABOD76_13960"/>
<name>A0AAU7U7H2_9DEIO</name>
<accession>A0AAU7U7H2</accession>
<protein>
    <submittedName>
        <fullName evidence="1">Uncharacterized protein</fullName>
    </submittedName>
</protein>
<evidence type="ECO:0000313" key="1">
    <source>
        <dbReference type="EMBL" id="XBV84543.1"/>
    </source>
</evidence>
<organism evidence="1">
    <name type="scientific">Deinococcus sonorensis KR-87</name>
    <dbReference type="NCBI Taxonomy" id="694439"/>
    <lineage>
        <taxon>Bacteria</taxon>
        <taxon>Thermotogati</taxon>
        <taxon>Deinococcota</taxon>
        <taxon>Deinococci</taxon>
        <taxon>Deinococcales</taxon>
        <taxon>Deinococcaceae</taxon>
        <taxon>Deinococcus</taxon>
    </lineage>
</organism>